<accession>A0A561U131</accession>
<dbReference type="OrthoDB" id="3692047at2"/>
<keyword evidence="3" id="KW-1185">Reference proteome</keyword>
<dbReference type="EMBL" id="VIWX01000006">
    <property type="protein sequence ID" value="TWF93066.1"/>
    <property type="molecule type" value="Genomic_DNA"/>
</dbReference>
<feature type="compositionally biased region" description="Acidic residues" evidence="1">
    <location>
        <begin position="79"/>
        <end position="90"/>
    </location>
</feature>
<dbReference type="Proteomes" id="UP000316184">
    <property type="component" value="Unassembled WGS sequence"/>
</dbReference>
<sequence length="200" mass="21920">MTAISENAKAFRNAMEGLARENSASVRAVEQSWADSAKAADKSAQETTEKGQKLVERIRERAENLRRADEKSGVQEISVSEEPETVDPDPEVERFSQQLYATQKSKAEEAAATTAQSAETPPQQVNTGTQQGNYGQQAPQPPAPPDNGWNVQAGRFGRRNEQQAPPAAPPKPPAPPKPAPRRKPAAFDDDDDYENQSWLR</sequence>
<feature type="compositionally biased region" description="Basic and acidic residues" evidence="1">
    <location>
        <begin position="38"/>
        <end position="73"/>
    </location>
</feature>
<gene>
    <name evidence="2" type="ORF">FHU35_16349</name>
</gene>
<proteinExistence type="predicted"/>
<evidence type="ECO:0000256" key="1">
    <source>
        <dbReference type="SAM" id="MobiDB-lite"/>
    </source>
</evidence>
<name>A0A561U131_9PSEU</name>
<evidence type="ECO:0000313" key="2">
    <source>
        <dbReference type="EMBL" id="TWF93066.1"/>
    </source>
</evidence>
<comment type="caution">
    <text evidence="2">The sequence shown here is derived from an EMBL/GenBank/DDBJ whole genome shotgun (WGS) entry which is preliminary data.</text>
</comment>
<dbReference type="RefSeq" id="WP_145744488.1">
    <property type="nucleotide sequence ID" value="NZ_VIWX01000006.1"/>
</dbReference>
<feature type="compositionally biased region" description="Pro residues" evidence="1">
    <location>
        <begin position="166"/>
        <end position="178"/>
    </location>
</feature>
<dbReference type="AlphaFoldDB" id="A0A561U131"/>
<feature type="region of interest" description="Disordered" evidence="1">
    <location>
        <begin position="16"/>
        <end position="200"/>
    </location>
</feature>
<protein>
    <submittedName>
        <fullName evidence="2">Uncharacterized protein</fullName>
    </submittedName>
</protein>
<evidence type="ECO:0000313" key="3">
    <source>
        <dbReference type="Proteomes" id="UP000316184"/>
    </source>
</evidence>
<reference evidence="2 3" key="1">
    <citation type="submission" date="2019-06" db="EMBL/GenBank/DDBJ databases">
        <title>Sequencing the genomes of 1000 actinobacteria strains.</title>
        <authorList>
            <person name="Klenk H.-P."/>
        </authorList>
    </citation>
    <scope>NUCLEOTIDE SEQUENCE [LARGE SCALE GENOMIC DNA]</scope>
    <source>
        <strain evidence="2 3">DSM 46699</strain>
    </source>
</reference>
<feature type="compositionally biased region" description="Low complexity" evidence="1">
    <location>
        <begin position="110"/>
        <end position="138"/>
    </location>
</feature>
<organism evidence="2 3">
    <name type="scientific">Saccharopolyspora dendranthemae</name>
    <dbReference type="NCBI Taxonomy" id="1181886"/>
    <lineage>
        <taxon>Bacteria</taxon>
        <taxon>Bacillati</taxon>
        <taxon>Actinomycetota</taxon>
        <taxon>Actinomycetes</taxon>
        <taxon>Pseudonocardiales</taxon>
        <taxon>Pseudonocardiaceae</taxon>
        <taxon>Saccharopolyspora</taxon>
    </lineage>
</organism>